<dbReference type="Proteomes" id="UP000027238">
    <property type="component" value="Unassembled WGS sequence"/>
</dbReference>
<evidence type="ECO:0000313" key="2">
    <source>
        <dbReference type="EMBL" id="KDN65237.1"/>
    </source>
</evidence>
<dbReference type="EMBL" id="JMSE01001051">
    <property type="protein sequence ID" value="KDN65237.1"/>
    <property type="molecule type" value="Genomic_DNA"/>
</dbReference>
<keyword evidence="3" id="KW-1185">Reference proteome</keyword>
<dbReference type="AlphaFoldDB" id="A0A066X8J1"/>
<dbReference type="HOGENOM" id="CLU_1107054_0_0_1"/>
<evidence type="ECO:0000256" key="1">
    <source>
        <dbReference type="SAM" id="MobiDB-lite"/>
    </source>
</evidence>
<organism evidence="2 3">
    <name type="scientific">Colletotrichum sublineola</name>
    <name type="common">Sorghum anthracnose fungus</name>
    <dbReference type="NCBI Taxonomy" id="1173701"/>
    <lineage>
        <taxon>Eukaryota</taxon>
        <taxon>Fungi</taxon>
        <taxon>Dikarya</taxon>
        <taxon>Ascomycota</taxon>
        <taxon>Pezizomycotina</taxon>
        <taxon>Sordariomycetes</taxon>
        <taxon>Hypocreomycetidae</taxon>
        <taxon>Glomerellales</taxon>
        <taxon>Glomerellaceae</taxon>
        <taxon>Colletotrichum</taxon>
        <taxon>Colletotrichum graminicola species complex</taxon>
    </lineage>
</organism>
<sequence length="251" mass="27269">MIHPIHRRILGTPRSSPVFHPARHAIPIARPDKPNGPTTAPGDGTGAKRLQFVLEHLVRRHVLQLGPAAEARAVQIDRQRENGGTLRREGESWCDLTDVQRTARKRRIQDIDCVHGHGRKQGLAGMAVIIVDRGAAALPATHLDGVTELIPRSDAPRYLAVVLWTPLPVPDLEAAVWGRFVGGRGDDLVEPDQGYPVGDDGFQRMSGLRALVDRKRTFGVIRAHEEGVEAVALVVDHAAARLAAAGVPVEK</sequence>
<gene>
    <name evidence="2" type="ORF">CSUB01_02038</name>
</gene>
<protein>
    <submittedName>
        <fullName evidence="2">Uncharacterized protein</fullName>
    </submittedName>
</protein>
<accession>A0A066X8J1</accession>
<proteinExistence type="predicted"/>
<evidence type="ECO:0000313" key="3">
    <source>
        <dbReference type="Proteomes" id="UP000027238"/>
    </source>
</evidence>
<comment type="caution">
    <text evidence="2">The sequence shown here is derived from an EMBL/GenBank/DDBJ whole genome shotgun (WGS) entry which is preliminary data.</text>
</comment>
<feature type="region of interest" description="Disordered" evidence="1">
    <location>
        <begin position="27"/>
        <end position="46"/>
    </location>
</feature>
<name>A0A066X8J1_COLSU</name>
<reference evidence="3" key="1">
    <citation type="journal article" date="2014" name="Genome Announc.">
        <title>Draft genome sequence of Colletotrichum sublineola, a destructive pathogen of cultivated sorghum.</title>
        <authorList>
            <person name="Baroncelli R."/>
            <person name="Sanz-Martin J.M."/>
            <person name="Rech G.E."/>
            <person name="Sukno S.A."/>
            <person name="Thon M.R."/>
        </authorList>
    </citation>
    <scope>NUCLEOTIDE SEQUENCE [LARGE SCALE GENOMIC DNA]</scope>
    <source>
        <strain evidence="3">TX430BB</strain>
    </source>
</reference>